<evidence type="ECO:0000256" key="9">
    <source>
        <dbReference type="SAM" id="Phobius"/>
    </source>
</evidence>
<evidence type="ECO:0000256" key="8">
    <source>
        <dbReference type="PIRNR" id="PIRNR016661"/>
    </source>
</evidence>
<feature type="transmembrane region" description="Helical" evidence="9">
    <location>
        <begin position="112"/>
        <end position="139"/>
    </location>
</feature>
<organism evidence="10 11">
    <name type="scientific">Daeguia caeni</name>
    <dbReference type="NCBI Taxonomy" id="439612"/>
    <lineage>
        <taxon>Bacteria</taxon>
        <taxon>Pseudomonadati</taxon>
        <taxon>Pseudomonadota</taxon>
        <taxon>Alphaproteobacteria</taxon>
        <taxon>Hyphomicrobiales</taxon>
        <taxon>Brucellaceae</taxon>
        <taxon>Daeguia</taxon>
    </lineage>
</organism>
<keyword evidence="3 8" id="KW-0813">Transport</keyword>
<dbReference type="Gene3D" id="1.10.1760.20">
    <property type="match status" value="1"/>
</dbReference>
<dbReference type="PANTHER" id="PTHR34295:SF4">
    <property type="entry name" value="BIOTIN TRANSPORTER BIOY-RELATED"/>
    <property type="match status" value="1"/>
</dbReference>
<keyword evidence="5 9" id="KW-0812">Transmembrane</keyword>
<dbReference type="EMBL" id="JBHSEL010000101">
    <property type="protein sequence ID" value="MFC4625598.1"/>
    <property type="molecule type" value="Genomic_DNA"/>
</dbReference>
<evidence type="ECO:0000256" key="7">
    <source>
        <dbReference type="ARBA" id="ARBA00023136"/>
    </source>
</evidence>
<keyword evidence="7 8" id="KW-0472">Membrane</keyword>
<keyword evidence="6 9" id="KW-1133">Transmembrane helix</keyword>
<name>A0ABV9H596_9HYPH</name>
<evidence type="ECO:0000256" key="5">
    <source>
        <dbReference type="ARBA" id="ARBA00022692"/>
    </source>
</evidence>
<evidence type="ECO:0000256" key="4">
    <source>
        <dbReference type="ARBA" id="ARBA00022475"/>
    </source>
</evidence>
<keyword evidence="11" id="KW-1185">Reference proteome</keyword>
<comment type="subcellular location">
    <subcellularLocation>
        <location evidence="1 8">Cell membrane</location>
        <topology evidence="1 8">Multi-pass membrane protein</topology>
    </subcellularLocation>
</comment>
<dbReference type="InterPro" id="IPR003784">
    <property type="entry name" value="BioY"/>
</dbReference>
<feature type="transmembrane region" description="Helical" evidence="9">
    <location>
        <begin position="151"/>
        <end position="171"/>
    </location>
</feature>
<dbReference type="Pfam" id="PF02632">
    <property type="entry name" value="BioY"/>
    <property type="match status" value="1"/>
</dbReference>
<sequence length="180" mass="18409">MMIKDSIQIALFCAITAALGLVPAIPIPFSPVPITAQTLGVMLTGALLGARRGTLSMLLFMLLVAIGAPLLAGGRGGLAVFFGPTAGFFIAFPLAAFVIGVMTDRFWTSLGLVSAVIINLIGGVVVVYAIGIPFLAAIADIPVSQAALGSLAFIPGDILKACVAAAITLSVRRGYPNLRD</sequence>
<evidence type="ECO:0000256" key="6">
    <source>
        <dbReference type="ARBA" id="ARBA00022989"/>
    </source>
</evidence>
<feature type="transmembrane region" description="Helical" evidence="9">
    <location>
        <begin position="55"/>
        <end position="72"/>
    </location>
</feature>
<evidence type="ECO:0000313" key="11">
    <source>
        <dbReference type="Proteomes" id="UP001596042"/>
    </source>
</evidence>
<proteinExistence type="inferred from homology"/>
<evidence type="ECO:0000256" key="2">
    <source>
        <dbReference type="ARBA" id="ARBA00010692"/>
    </source>
</evidence>
<comment type="caution">
    <text evidence="10">The sequence shown here is derived from an EMBL/GenBank/DDBJ whole genome shotgun (WGS) entry which is preliminary data.</text>
</comment>
<protein>
    <recommendedName>
        <fullName evidence="8">Biotin transporter</fullName>
    </recommendedName>
</protein>
<dbReference type="RefSeq" id="WP_374834432.1">
    <property type="nucleotide sequence ID" value="NZ_JBHEEZ010000052.1"/>
</dbReference>
<reference evidence="11" key="1">
    <citation type="journal article" date="2019" name="Int. J. Syst. Evol. Microbiol.">
        <title>The Global Catalogue of Microorganisms (GCM) 10K type strain sequencing project: providing services to taxonomists for standard genome sequencing and annotation.</title>
        <authorList>
            <consortium name="The Broad Institute Genomics Platform"/>
            <consortium name="The Broad Institute Genome Sequencing Center for Infectious Disease"/>
            <person name="Wu L."/>
            <person name="Ma J."/>
        </authorList>
    </citation>
    <scope>NUCLEOTIDE SEQUENCE [LARGE SCALE GENOMIC DNA]</scope>
    <source>
        <strain evidence="11">CGMCC 1.15731</strain>
    </source>
</reference>
<dbReference type="PANTHER" id="PTHR34295">
    <property type="entry name" value="BIOTIN TRANSPORTER BIOY"/>
    <property type="match status" value="1"/>
</dbReference>
<keyword evidence="4 8" id="KW-1003">Cell membrane</keyword>
<gene>
    <name evidence="10" type="ORF">ACFO1V_10280</name>
</gene>
<evidence type="ECO:0000256" key="3">
    <source>
        <dbReference type="ARBA" id="ARBA00022448"/>
    </source>
</evidence>
<evidence type="ECO:0000256" key="1">
    <source>
        <dbReference type="ARBA" id="ARBA00004651"/>
    </source>
</evidence>
<dbReference type="Proteomes" id="UP001596042">
    <property type="component" value="Unassembled WGS sequence"/>
</dbReference>
<comment type="similarity">
    <text evidence="2 8">Belongs to the BioY family.</text>
</comment>
<accession>A0ABV9H596</accession>
<evidence type="ECO:0000313" key="10">
    <source>
        <dbReference type="EMBL" id="MFC4625598.1"/>
    </source>
</evidence>
<dbReference type="PIRSF" id="PIRSF016661">
    <property type="entry name" value="BioY"/>
    <property type="match status" value="1"/>
</dbReference>
<feature type="transmembrane region" description="Helical" evidence="9">
    <location>
        <begin position="34"/>
        <end position="50"/>
    </location>
</feature>
<feature type="transmembrane region" description="Helical" evidence="9">
    <location>
        <begin position="78"/>
        <end position="100"/>
    </location>
</feature>